<dbReference type="EMBL" id="RWIU01000003">
    <property type="protein sequence ID" value="RSK43529.1"/>
    <property type="molecule type" value="Genomic_DNA"/>
</dbReference>
<dbReference type="PANTHER" id="PTHR42866:SF1">
    <property type="entry name" value="SPORE COAT POLYSACCHARIDE BIOSYNTHESIS PROTEIN SPSF"/>
    <property type="match status" value="1"/>
</dbReference>
<organism evidence="1 2">
    <name type="scientific">Hymenobacter perfusus</name>
    <dbReference type="NCBI Taxonomy" id="1236770"/>
    <lineage>
        <taxon>Bacteria</taxon>
        <taxon>Pseudomonadati</taxon>
        <taxon>Bacteroidota</taxon>
        <taxon>Cytophagia</taxon>
        <taxon>Cytophagales</taxon>
        <taxon>Hymenobacteraceae</taxon>
        <taxon>Hymenobacter</taxon>
    </lineage>
</organism>
<dbReference type="RefSeq" id="WP_125437772.1">
    <property type="nucleotide sequence ID" value="NZ_RWIU01000003.1"/>
</dbReference>
<dbReference type="GO" id="GO:0016779">
    <property type="term" value="F:nucleotidyltransferase activity"/>
    <property type="evidence" value="ECO:0007669"/>
    <property type="project" value="UniProtKB-KW"/>
</dbReference>
<gene>
    <name evidence="1" type="ORF">EI293_11605</name>
</gene>
<keyword evidence="1" id="KW-0548">Nucleotidyltransferase</keyword>
<keyword evidence="1" id="KW-0808">Transferase</keyword>
<evidence type="ECO:0000313" key="2">
    <source>
        <dbReference type="Proteomes" id="UP000270291"/>
    </source>
</evidence>
<name>A0A428KAJ3_9BACT</name>
<dbReference type="SUPFAM" id="SSF53448">
    <property type="entry name" value="Nucleotide-diphospho-sugar transferases"/>
    <property type="match status" value="1"/>
</dbReference>
<dbReference type="InterPro" id="IPR029044">
    <property type="entry name" value="Nucleotide-diphossugar_trans"/>
</dbReference>
<accession>A0A428KAJ3</accession>
<dbReference type="PANTHER" id="PTHR42866">
    <property type="entry name" value="3-DEOXY-MANNO-OCTULOSONATE CYTIDYLYLTRANSFERASE"/>
    <property type="match status" value="1"/>
</dbReference>
<keyword evidence="2" id="KW-1185">Reference proteome</keyword>
<dbReference type="Gene3D" id="3.90.550.10">
    <property type="entry name" value="Spore Coat Polysaccharide Biosynthesis Protein SpsA, Chain A"/>
    <property type="match status" value="1"/>
</dbReference>
<reference evidence="1 2" key="1">
    <citation type="submission" date="2018-12" db="EMBL/GenBank/DDBJ databases">
        <authorList>
            <person name="Feng G."/>
            <person name="Zhu H."/>
        </authorList>
    </citation>
    <scope>NUCLEOTIDE SEQUENCE [LARGE SCALE GENOMIC DNA]</scope>
    <source>
        <strain evidence="1 2">LMG 26000</strain>
    </source>
</reference>
<dbReference type="OrthoDB" id="9815559at2"/>
<dbReference type="Proteomes" id="UP000270291">
    <property type="component" value="Unassembled WGS sequence"/>
</dbReference>
<dbReference type="GO" id="GO:0005829">
    <property type="term" value="C:cytosol"/>
    <property type="evidence" value="ECO:0007669"/>
    <property type="project" value="TreeGrafter"/>
</dbReference>
<dbReference type="Pfam" id="PF02348">
    <property type="entry name" value="CTP_transf_3"/>
    <property type="match status" value="1"/>
</dbReference>
<dbReference type="AlphaFoldDB" id="A0A428KAJ3"/>
<proteinExistence type="predicted"/>
<evidence type="ECO:0000313" key="1">
    <source>
        <dbReference type="EMBL" id="RSK43529.1"/>
    </source>
</evidence>
<dbReference type="InterPro" id="IPR003329">
    <property type="entry name" value="Cytidylyl_trans"/>
</dbReference>
<sequence>MKNVGIISQARMTSTRLPGKVLRPIAGRPMLHYHVQRLQASHLPIYMAITTNQTDDVLADFAQAHKLPYLRGSEDNVLSRYWHCAEANELDVIVRVTSDCPLLDGELIARSVQEYLRADDNRLYLSNVLERTFPRGLDFEIFSRELLAEAMQHATLAPDLEHVTPYMHQNRSGTVRFWHIGRQPDRSSYRLTVDTADDFTLISTLIEEYNAHQLTTNELIALLDAHPELVALNAHIEQKKV</sequence>
<comment type="caution">
    <text evidence="1">The sequence shown here is derived from an EMBL/GenBank/DDBJ whole genome shotgun (WGS) entry which is preliminary data.</text>
</comment>
<protein>
    <submittedName>
        <fullName evidence="1">Acylneuraminate cytidylyltransferase</fullName>
    </submittedName>
</protein>
<dbReference type="CDD" id="cd02518">
    <property type="entry name" value="GT2_SpsF"/>
    <property type="match status" value="1"/>
</dbReference>